<comment type="similarity">
    <text evidence="10">Belongs to the dus family.</text>
</comment>
<feature type="binding site" evidence="9">
    <location>
        <position position="149"/>
    </location>
    <ligand>
        <name>FMN</name>
        <dbReference type="ChEBI" id="CHEBI:58210"/>
    </ligand>
</feature>
<comment type="similarity">
    <text evidence="9">Belongs to the Dus family. DusA subfamily.</text>
</comment>
<dbReference type="Gene3D" id="3.20.20.70">
    <property type="entry name" value="Aldolase class I"/>
    <property type="match status" value="1"/>
</dbReference>
<keyword evidence="8 9" id="KW-0560">Oxidoreductase</keyword>
<dbReference type="CDD" id="cd02801">
    <property type="entry name" value="DUS_like_FMN"/>
    <property type="match status" value="1"/>
</dbReference>
<comment type="catalytic activity">
    <reaction evidence="9">
        <text>5,6-dihydrouridine(20) in tRNA + NADP(+) = uridine(20) in tRNA + NADPH + H(+)</text>
        <dbReference type="Rhea" id="RHEA:53336"/>
        <dbReference type="Rhea" id="RHEA-COMP:13533"/>
        <dbReference type="Rhea" id="RHEA-COMP:13534"/>
        <dbReference type="ChEBI" id="CHEBI:15378"/>
        <dbReference type="ChEBI" id="CHEBI:57783"/>
        <dbReference type="ChEBI" id="CHEBI:58349"/>
        <dbReference type="ChEBI" id="CHEBI:65315"/>
        <dbReference type="ChEBI" id="CHEBI:74443"/>
        <dbReference type="EC" id="1.3.1.91"/>
    </reaction>
</comment>
<evidence type="ECO:0000256" key="6">
    <source>
        <dbReference type="ARBA" id="ARBA00022857"/>
    </source>
</evidence>
<keyword evidence="3 9" id="KW-0285">Flavoprotein</keyword>
<evidence type="ECO:0000256" key="7">
    <source>
        <dbReference type="ARBA" id="ARBA00022884"/>
    </source>
</evidence>
<keyword evidence="6 9" id="KW-0521">NADP</keyword>
<dbReference type="PIRSF" id="PIRSF006621">
    <property type="entry name" value="Dus"/>
    <property type="match status" value="1"/>
</dbReference>
<evidence type="ECO:0000256" key="8">
    <source>
        <dbReference type="ARBA" id="ARBA00023002"/>
    </source>
</evidence>
<name>A0ABX0WNL4_9BURK</name>
<comment type="caution">
    <text evidence="9">Lacks conserved residue(s) required for the propagation of feature annotation.</text>
</comment>
<dbReference type="InterPro" id="IPR001269">
    <property type="entry name" value="DUS_fam"/>
</dbReference>
<keyword evidence="7 9" id="KW-0694">RNA-binding</keyword>
<organism evidence="12 13">
    <name type="scientific">Paenalcaligenes hominis</name>
    <dbReference type="NCBI Taxonomy" id="643674"/>
    <lineage>
        <taxon>Bacteria</taxon>
        <taxon>Pseudomonadati</taxon>
        <taxon>Pseudomonadota</taxon>
        <taxon>Betaproteobacteria</taxon>
        <taxon>Burkholderiales</taxon>
        <taxon>Alcaligenaceae</taxon>
        <taxon>Paenalcaligenes</taxon>
    </lineage>
</organism>
<evidence type="ECO:0000256" key="1">
    <source>
        <dbReference type="ARBA" id="ARBA00001917"/>
    </source>
</evidence>
<gene>
    <name evidence="9" type="primary">dusA</name>
    <name evidence="12" type="ORF">GGR41_000605</name>
</gene>
<evidence type="ECO:0000256" key="9">
    <source>
        <dbReference type="HAMAP-Rule" id="MF_02041"/>
    </source>
</evidence>
<evidence type="ECO:0000256" key="2">
    <source>
        <dbReference type="ARBA" id="ARBA00022555"/>
    </source>
</evidence>
<feature type="site" description="Interacts with tRNA; defines subfamily-specific binding signature" evidence="9">
    <location>
        <position position="311"/>
    </location>
</feature>
<keyword evidence="13" id="KW-1185">Reference proteome</keyword>
<keyword evidence="4 9" id="KW-0288">FMN</keyword>
<feature type="binding site" evidence="9">
    <location>
        <begin position="243"/>
        <end position="244"/>
    </location>
    <ligand>
        <name>FMN</name>
        <dbReference type="ChEBI" id="CHEBI:58210"/>
    </ligand>
</feature>
<feature type="binding site" evidence="9">
    <location>
        <begin position="221"/>
        <end position="223"/>
    </location>
    <ligand>
        <name>FMN</name>
        <dbReference type="ChEBI" id="CHEBI:58210"/>
    </ligand>
</feature>
<evidence type="ECO:0000256" key="3">
    <source>
        <dbReference type="ARBA" id="ARBA00022630"/>
    </source>
</evidence>
<dbReference type="PANTHER" id="PTHR42907">
    <property type="entry name" value="FMN-LINKED OXIDOREDUCTASES SUPERFAMILY PROTEIN"/>
    <property type="match status" value="1"/>
</dbReference>
<feature type="domain" description="DUS-like FMN-binding" evidence="11">
    <location>
        <begin position="25"/>
        <end position="328"/>
    </location>
</feature>
<feature type="binding site" evidence="9">
    <location>
        <position position="80"/>
    </location>
    <ligand>
        <name>FMN</name>
        <dbReference type="ChEBI" id="CHEBI:58210"/>
    </ligand>
</feature>
<dbReference type="EMBL" id="JAATIZ010000001">
    <property type="protein sequence ID" value="NJB64384.1"/>
    <property type="molecule type" value="Genomic_DNA"/>
</dbReference>
<evidence type="ECO:0000256" key="10">
    <source>
        <dbReference type="PIRNR" id="PIRNR006621"/>
    </source>
</evidence>
<comment type="catalytic activity">
    <reaction evidence="9">
        <text>5,6-dihydrouridine(20) in tRNA + NAD(+) = uridine(20) in tRNA + NADH + H(+)</text>
        <dbReference type="Rhea" id="RHEA:53340"/>
        <dbReference type="Rhea" id="RHEA-COMP:13533"/>
        <dbReference type="Rhea" id="RHEA-COMP:13534"/>
        <dbReference type="ChEBI" id="CHEBI:15378"/>
        <dbReference type="ChEBI" id="CHEBI:57540"/>
        <dbReference type="ChEBI" id="CHEBI:57945"/>
        <dbReference type="ChEBI" id="CHEBI:65315"/>
        <dbReference type="ChEBI" id="CHEBI:74443"/>
        <dbReference type="EC" id="1.3.1.91"/>
    </reaction>
</comment>
<dbReference type="EC" id="1.3.1.91" evidence="9"/>
<comment type="catalytic activity">
    <reaction evidence="9">
        <text>5,6-dihydrouridine(20a) in tRNA + NADP(+) = uridine(20a) in tRNA + NADPH + H(+)</text>
        <dbReference type="Rhea" id="RHEA:53344"/>
        <dbReference type="Rhea" id="RHEA-COMP:13535"/>
        <dbReference type="Rhea" id="RHEA-COMP:13536"/>
        <dbReference type="ChEBI" id="CHEBI:15378"/>
        <dbReference type="ChEBI" id="CHEBI:57783"/>
        <dbReference type="ChEBI" id="CHEBI:58349"/>
        <dbReference type="ChEBI" id="CHEBI:65315"/>
        <dbReference type="ChEBI" id="CHEBI:74443"/>
    </reaction>
</comment>
<evidence type="ECO:0000256" key="4">
    <source>
        <dbReference type="ARBA" id="ARBA00022643"/>
    </source>
</evidence>
<reference evidence="12 13" key="1">
    <citation type="submission" date="2020-03" db="EMBL/GenBank/DDBJ databases">
        <title>Genomic Encyclopedia of Type Strains, Phase IV (KMG-IV): sequencing the most valuable type-strain genomes for metagenomic binning, comparative biology and taxonomic classification.</title>
        <authorList>
            <person name="Goeker M."/>
        </authorList>
    </citation>
    <scope>NUCLEOTIDE SEQUENCE [LARGE SCALE GENOMIC DNA]</scope>
    <source>
        <strain evidence="12 13">DSM 26613</strain>
    </source>
</reference>
<comment type="catalytic activity">
    <reaction evidence="9">
        <text>5,6-dihydrouridine(20a) in tRNA + NAD(+) = uridine(20a) in tRNA + NADH + H(+)</text>
        <dbReference type="Rhea" id="RHEA:53348"/>
        <dbReference type="Rhea" id="RHEA-COMP:13535"/>
        <dbReference type="Rhea" id="RHEA-COMP:13536"/>
        <dbReference type="ChEBI" id="CHEBI:15378"/>
        <dbReference type="ChEBI" id="CHEBI:57540"/>
        <dbReference type="ChEBI" id="CHEBI:57945"/>
        <dbReference type="ChEBI" id="CHEBI:65315"/>
        <dbReference type="ChEBI" id="CHEBI:74443"/>
    </reaction>
</comment>
<feature type="active site" description="Proton donor" evidence="9">
    <location>
        <position position="110"/>
    </location>
</feature>
<dbReference type="PANTHER" id="PTHR42907:SF1">
    <property type="entry name" value="FMN-LINKED OXIDOREDUCTASES SUPERFAMILY PROTEIN"/>
    <property type="match status" value="1"/>
</dbReference>
<comment type="cofactor">
    <cofactor evidence="1 9 10">
        <name>FMN</name>
        <dbReference type="ChEBI" id="CHEBI:58210"/>
    </cofactor>
</comment>
<dbReference type="SUPFAM" id="SSF51395">
    <property type="entry name" value="FMN-linked oxidoreductases"/>
    <property type="match status" value="1"/>
</dbReference>
<dbReference type="HAMAP" id="MF_02041">
    <property type="entry name" value="DusA_subfam"/>
    <property type="match status" value="1"/>
</dbReference>
<dbReference type="InterPro" id="IPR018517">
    <property type="entry name" value="tRNA_hU_synthase_CS"/>
</dbReference>
<dbReference type="Proteomes" id="UP000783934">
    <property type="component" value="Unassembled WGS sequence"/>
</dbReference>
<protein>
    <recommendedName>
        <fullName evidence="9">tRNA-dihydrouridine(20/20a) synthase</fullName>
        <ecNumber evidence="9">1.3.1.91</ecNumber>
    </recommendedName>
    <alternativeName>
        <fullName evidence="9">U20-specific dihydrouridine synthase</fullName>
        <shortName evidence="9">U20-specific Dus</shortName>
    </alternativeName>
    <alternativeName>
        <fullName evidence="9">tRNA-dihydrouridine synthase A</fullName>
    </alternativeName>
</protein>
<dbReference type="InterPro" id="IPR004653">
    <property type="entry name" value="DusA"/>
</dbReference>
<feature type="site" description="Interacts with tRNA" evidence="9">
    <location>
        <position position="196"/>
    </location>
</feature>
<keyword evidence="5 9" id="KW-0819">tRNA processing</keyword>
<dbReference type="InterPro" id="IPR035587">
    <property type="entry name" value="DUS-like_FMN-bd"/>
</dbReference>
<sequence>MSLQSNQAMSQASQITAPSPWALCVAPMIDVTDRYCRYFHRLLAPKARLYTEMITTGALEYGDVGRHLRFDPSEHPVALQLGGSDPKALAYSAKLGEQWGYDEINLNCGCPSDRVLQGAFGAILMSQAHHVADCVKAMQDTVSIPVTLKHRLGLDYDYSYEFVKDFVAIQYEAGVRVFIVHARNAVLKGLSPKENREVPPLRYDMATQLTQDFPDATFVLNGGINTVEDSMQHLQHFEGVMLGRAAWHTPAILGLIHDQIWPNEVRLSDEEVIDAMHAYLSAEIQAGTRPRQITKALLGWAHGKQGARQWRRHLSDPVQMERNDATVLLEAWHQLQRAN</sequence>
<feature type="site" description="Interacts with tRNA" evidence="9">
    <location>
        <position position="107"/>
    </location>
</feature>
<evidence type="ECO:0000256" key="5">
    <source>
        <dbReference type="ARBA" id="ARBA00022694"/>
    </source>
</evidence>
<keyword evidence="2 9" id="KW-0820">tRNA-binding</keyword>
<accession>A0ABX0WNL4</accession>
<feature type="site" description="Interacts with tRNA; defines subfamily-specific binding signature" evidence="9">
    <location>
        <position position="308"/>
    </location>
</feature>
<dbReference type="Gene3D" id="1.20.120.1460">
    <property type="match status" value="1"/>
</dbReference>
<feature type="binding site" evidence="9">
    <location>
        <position position="181"/>
    </location>
    <ligand>
        <name>FMN</name>
        <dbReference type="ChEBI" id="CHEBI:58210"/>
    </ligand>
</feature>
<evidence type="ECO:0000313" key="12">
    <source>
        <dbReference type="EMBL" id="NJB64384.1"/>
    </source>
</evidence>
<dbReference type="Pfam" id="PF01207">
    <property type="entry name" value="Dus"/>
    <property type="match status" value="1"/>
</dbReference>
<dbReference type="InterPro" id="IPR013785">
    <property type="entry name" value="Aldolase_TIM"/>
</dbReference>
<comment type="caution">
    <text evidence="12">The sequence shown here is derived from an EMBL/GenBank/DDBJ whole genome shotgun (WGS) entry which is preliminary data.</text>
</comment>
<dbReference type="PROSITE" id="PS01136">
    <property type="entry name" value="UPF0034"/>
    <property type="match status" value="1"/>
</dbReference>
<proteinExistence type="inferred from homology"/>
<dbReference type="GO" id="GO:0016491">
    <property type="term" value="F:oxidoreductase activity"/>
    <property type="evidence" value="ECO:0007669"/>
    <property type="project" value="UniProtKB-KW"/>
</dbReference>
<evidence type="ECO:0000259" key="11">
    <source>
        <dbReference type="Pfam" id="PF01207"/>
    </source>
</evidence>
<dbReference type="NCBIfam" id="NF008774">
    <property type="entry name" value="PRK11815.1"/>
    <property type="match status" value="1"/>
</dbReference>
<evidence type="ECO:0000313" key="13">
    <source>
        <dbReference type="Proteomes" id="UP000783934"/>
    </source>
</evidence>
<feature type="site" description="Interacts with tRNA; defines subfamily-specific binding signature" evidence="9">
    <location>
        <position position="193"/>
    </location>
</feature>
<comment type="function">
    <text evidence="9">Catalyzes the synthesis of 5,6-dihydrouridine (D), a modified base found in the D-loop of most tRNAs, via the reduction of the C5-C6 double bond in target uridines. Specifically modifies U20 and U20a in tRNAs.</text>
</comment>